<dbReference type="InterPro" id="IPR036390">
    <property type="entry name" value="WH_DNA-bd_sf"/>
</dbReference>
<dbReference type="InterPro" id="IPR036388">
    <property type="entry name" value="WH-like_DNA-bd_sf"/>
</dbReference>
<evidence type="ECO:0000256" key="1">
    <source>
        <dbReference type="ARBA" id="ARBA00023015"/>
    </source>
</evidence>
<dbReference type="Gene3D" id="1.10.10.10">
    <property type="entry name" value="Winged helix-like DNA-binding domain superfamily/Winged helix DNA-binding domain"/>
    <property type="match status" value="1"/>
</dbReference>
<sequence length="125" mass="14398">MITAITGEQMPIPIPGRPVRGSKTGVPIMALFDLLGRTWAMGVVWQLQNGPYTFRELQEKCESISPTILNSRIKELRKADIAERTIRGYQLTEHGHQLIELIRPFGEWSRKWAKEVFNYKEDNSN</sequence>
<dbReference type="STRING" id="56780.SYN_00717"/>
<dbReference type="PANTHER" id="PTHR33204">
    <property type="entry name" value="TRANSCRIPTIONAL REGULATOR, MARR FAMILY"/>
    <property type="match status" value="1"/>
</dbReference>
<evidence type="ECO:0000259" key="4">
    <source>
        <dbReference type="PROSITE" id="PS51118"/>
    </source>
</evidence>
<accession>Q2LVA2</accession>
<dbReference type="SUPFAM" id="SSF46785">
    <property type="entry name" value="Winged helix' DNA-binding domain"/>
    <property type="match status" value="1"/>
</dbReference>
<dbReference type="PROSITE" id="PS51118">
    <property type="entry name" value="HTH_HXLR"/>
    <property type="match status" value="1"/>
</dbReference>
<proteinExistence type="predicted"/>
<dbReference type="InterPro" id="IPR002577">
    <property type="entry name" value="HTH_HxlR"/>
</dbReference>
<keyword evidence="6" id="KW-1185">Reference proteome</keyword>
<dbReference type="HOGENOM" id="CLU_111585_6_1_7"/>
<name>Q2LVA2_SYNAS</name>
<dbReference type="Proteomes" id="UP000001933">
    <property type="component" value="Chromosome"/>
</dbReference>
<dbReference type="KEGG" id="sat:SYN_00717"/>
<keyword evidence="3" id="KW-0804">Transcription</keyword>
<evidence type="ECO:0000256" key="3">
    <source>
        <dbReference type="ARBA" id="ARBA00023163"/>
    </source>
</evidence>
<evidence type="ECO:0000313" key="5">
    <source>
        <dbReference type="EMBL" id="ABC78015.1"/>
    </source>
</evidence>
<feature type="domain" description="HTH hxlR-type" evidence="4">
    <location>
        <begin position="26"/>
        <end position="117"/>
    </location>
</feature>
<dbReference type="PANTHER" id="PTHR33204:SF37">
    <property type="entry name" value="HTH-TYPE TRANSCRIPTIONAL REGULATOR YODB"/>
    <property type="match status" value="1"/>
</dbReference>
<gene>
    <name evidence="5" type="ORF">SYN_00717</name>
</gene>
<dbReference type="Pfam" id="PF01638">
    <property type="entry name" value="HxlR"/>
    <property type="match status" value="1"/>
</dbReference>
<protein>
    <submittedName>
        <fullName evidence="5">Transcriptional regulator</fullName>
    </submittedName>
</protein>
<dbReference type="AlphaFoldDB" id="Q2LVA2"/>
<reference evidence="5 6" key="1">
    <citation type="journal article" date="2007" name="Proc. Natl. Acad. Sci. U.S.A.">
        <title>The genome of Syntrophus aciditrophicus: life at the thermodynamic limit of microbial growth.</title>
        <authorList>
            <person name="McInerney M.J."/>
            <person name="Rohlin L."/>
            <person name="Mouttaki H."/>
            <person name="Kim U."/>
            <person name="Krupp R.S."/>
            <person name="Rios-Hernandez L."/>
            <person name="Sieber J."/>
            <person name="Struchtemeyer C.G."/>
            <person name="Bhattacharyya A."/>
            <person name="Campbell J.W."/>
            <person name="Gunsalus R.P."/>
        </authorList>
    </citation>
    <scope>NUCLEOTIDE SEQUENCE [LARGE SCALE GENOMIC DNA]</scope>
    <source>
        <strain evidence="5 6">SB</strain>
    </source>
</reference>
<dbReference type="eggNOG" id="COG1733">
    <property type="taxonomic scope" value="Bacteria"/>
</dbReference>
<evidence type="ECO:0000313" key="6">
    <source>
        <dbReference type="Proteomes" id="UP000001933"/>
    </source>
</evidence>
<evidence type="ECO:0000256" key="2">
    <source>
        <dbReference type="ARBA" id="ARBA00023125"/>
    </source>
</evidence>
<keyword evidence="2" id="KW-0238">DNA-binding</keyword>
<dbReference type="InParanoid" id="Q2LVA2"/>
<organism evidence="5 6">
    <name type="scientific">Syntrophus aciditrophicus (strain SB)</name>
    <dbReference type="NCBI Taxonomy" id="56780"/>
    <lineage>
        <taxon>Bacteria</taxon>
        <taxon>Pseudomonadati</taxon>
        <taxon>Thermodesulfobacteriota</taxon>
        <taxon>Syntrophia</taxon>
        <taxon>Syntrophales</taxon>
        <taxon>Syntrophaceae</taxon>
        <taxon>Syntrophus</taxon>
    </lineage>
</organism>
<dbReference type="EMBL" id="CP000252">
    <property type="protein sequence ID" value="ABC78015.1"/>
    <property type="molecule type" value="Genomic_DNA"/>
</dbReference>
<keyword evidence="1" id="KW-0805">Transcription regulation</keyword>
<dbReference type="GO" id="GO:0003677">
    <property type="term" value="F:DNA binding"/>
    <property type="evidence" value="ECO:0007669"/>
    <property type="project" value="UniProtKB-KW"/>
</dbReference>